<reference evidence="2 3" key="1">
    <citation type="submission" date="2019-06" db="EMBL/GenBank/DDBJ databases">
        <title>Sequencing the genomes of 1000 actinobacteria strains.</title>
        <authorList>
            <person name="Klenk H.-P."/>
        </authorList>
    </citation>
    <scope>NUCLEOTIDE SEQUENCE [LARGE SCALE GENOMIC DNA]</scope>
    <source>
        <strain evidence="2 3">DSM 102200</strain>
    </source>
</reference>
<proteinExistence type="predicted"/>
<dbReference type="EMBL" id="VFOZ01000001">
    <property type="protein sequence ID" value="TQL96578.1"/>
    <property type="molecule type" value="Genomic_DNA"/>
</dbReference>
<keyword evidence="3" id="KW-1185">Reference proteome</keyword>
<accession>A0A543CHL7</accession>
<organism evidence="2 3">
    <name type="scientific">Actinoallomurus bryophytorum</name>
    <dbReference type="NCBI Taxonomy" id="1490222"/>
    <lineage>
        <taxon>Bacteria</taxon>
        <taxon>Bacillati</taxon>
        <taxon>Actinomycetota</taxon>
        <taxon>Actinomycetes</taxon>
        <taxon>Streptosporangiales</taxon>
        <taxon>Thermomonosporaceae</taxon>
        <taxon>Actinoallomurus</taxon>
    </lineage>
</organism>
<feature type="region of interest" description="Disordered" evidence="1">
    <location>
        <begin position="112"/>
        <end position="161"/>
    </location>
</feature>
<evidence type="ECO:0000313" key="2">
    <source>
        <dbReference type="EMBL" id="TQL96578.1"/>
    </source>
</evidence>
<comment type="caution">
    <text evidence="2">The sequence shown here is derived from an EMBL/GenBank/DDBJ whole genome shotgun (WGS) entry which is preliminary data.</text>
</comment>
<dbReference type="OrthoDB" id="3480208at2"/>
<gene>
    <name evidence="2" type="ORF">FB559_2117</name>
</gene>
<evidence type="ECO:0000313" key="3">
    <source>
        <dbReference type="Proteomes" id="UP000316096"/>
    </source>
</evidence>
<protein>
    <submittedName>
        <fullName evidence="2">Uncharacterized protein</fullName>
    </submittedName>
</protein>
<feature type="compositionally biased region" description="Low complexity" evidence="1">
    <location>
        <begin position="115"/>
        <end position="133"/>
    </location>
</feature>
<evidence type="ECO:0000256" key="1">
    <source>
        <dbReference type="SAM" id="MobiDB-lite"/>
    </source>
</evidence>
<name>A0A543CHL7_9ACTN</name>
<dbReference type="AlphaFoldDB" id="A0A543CHL7"/>
<sequence>MRAREELTLVLDESEDPKFARAMEHVAHAQPYARWWMAVTDEIEHGGLEAMAALTKVRAAARQALLLPHPTPGDSWFNVAHSHAATEAARRFFRDTALFNLDTITGSESAAPAITGTGVPHAAAAPPHQTTGPTWPPASGHGTPTVGQSHHGPDTPTGNER</sequence>
<dbReference type="Proteomes" id="UP000316096">
    <property type="component" value="Unassembled WGS sequence"/>
</dbReference>